<evidence type="ECO:0000256" key="1">
    <source>
        <dbReference type="SAM" id="MobiDB-lite"/>
    </source>
</evidence>
<feature type="compositionally biased region" description="Low complexity" evidence="1">
    <location>
        <begin position="33"/>
        <end position="63"/>
    </location>
</feature>
<evidence type="ECO:0000313" key="4">
    <source>
        <dbReference type="Proteomes" id="UP000041254"/>
    </source>
</evidence>
<organism evidence="3 4">
    <name type="scientific">Vitrella brassicaformis (strain CCMP3155)</name>
    <dbReference type="NCBI Taxonomy" id="1169540"/>
    <lineage>
        <taxon>Eukaryota</taxon>
        <taxon>Sar</taxon>
        <taxon>Alveolata</taxon>
        <taxon>Colpodellida</taxon>
        <taxon>Vitrellaceae</taxon>
        <taxon>Vitrella</taxon>
    </lineage>
</organism>
<feature type="signal peptide" evidence="2">
    <location>
        <begin position="1"/>
        <end position="20"/>
    </location>
</feature>
<reference evidence="3 4" key="1">
    <citation type="submission" date="2014-11" db="EMBL/GenBank/DDBJ databases">
        <authorList>
            <person name="Zhu J."/>
            <person name="Qi W."/>
            <person name="Song R."/>
        </authorList>
    </citation>
    <scope>NUCLEOTIDE SEQUENCE [LARGE SCALE GENOMIC DNA]</scope>
</reference>
<dbReference type="AlphaFoldDB" id="A0A0G4E9H7"/>
<dbReference type="InParanoid" id="A0A0G4E9H7"/>
<proteinExistence type="predicted"/>
<evidence type="ECO:0000256" key="2">
    <source>
        <dbReference type="SAM" id="SignalP"/>
    </source>
</evidence>
<protein>
    <submittedName>
        <fullName evidence="3">Uncharacterized protein</fullName>
    </submittedName>
</protein>
<name>A0A0G4E9H7_VITBC</name>
<sequence length="233" mass="25418">MMVRLIGLLVLLALAGVAHCHIRKLAPEGHHGTSTTTAAPAPSNDPDATTTAAPTPSIDPDATTKSDGMYDGYDDLVDLSPHDSPDEGDNAPALNATQEIWRGCRARYVVRDLSDSGLDVLSIGHFSARGECRRFVKNRCRERARAAAHECMKDAWNFAPSRNPPTSCRRTWGNKRVNDYQASSPLKTWIQREACAEWRPCQPKRARVAVQAVTTGDSGCGSTRELGTMDVRC</sequence>
<keyword evidence="4" id="KW-1185">Reference proteome</keyword>
<keyword evidence="2" id="KW-0732">Signal</keyword>
<evidence type="ECO:0000313" key="3">
    <source>
        <dbReference type="EMBL" id="CEL92038.1"/>
    </source>
</evidence>
<feature type="chain" id="PRO_5005187035" evidence="2">
    <location>
        <begin position="21"/>
        <end position="233"/>
    </location>
</feature>
<dbReference type="VEuPathDB" id="CryptoDB:Vbra_6776"/>
<accession>A0A0G4E9H7</accession>
<dbReference type="EMBL" id="CDMY01000040">
    <property type="protein sequence ID" value="CEL92038.1"/>
    <property type="molecule type" value="Genomic_DNA"/>
</dbReference>
<dbReference type="Proteomes" id="UP000041254">
    <property type="component" value="Unassembled WGS sequence"/>
</dbReference>
<gene>
    <name evidence="3" type="ORF">Vbra_6776</name>
</gene>
<feature type="region of interest" description="Disordered" evidence="1">
    <location>
        <begin position="28"/>
        <end position="94"/>
    </location>
</feature>